<comment type="caution">
    <text evidence="1">The sequence shown here is derived from an EMBL/GenBank/DDBJ whole genome shotgun (WGS) entry which is preliminary data.</text>
</comment>
<protein>
    <submittedName>
        <fullName evidence="1">Uncharacterized protein</fullName>
    </submittedName>
</protein>
<name>A0A7C9MK21_9BACT</name>
<evidence type="ECO:0000313" key="1">
    <source>
        <dbReference type="EMBL" id="MYL84308.1"/>
    </source>
</evidence>
<dbReference type="RefSeq" id="WP_160962209.1">
    <property type="nucleotide sequence ID" value="NZ_WVUD01000029.1"/>
</dbReference>
<dbReference type="OrthoDB" id="5459073at2"/>
<accession>A0A7C9MK21</accession>
<sequence length="161" mass="17430">MLVDYADTLSRLVEALGRHYAASPSIINVPGVSVALKIDPFYYLVLRPTFFELLGKWAAVPPTRVEETLARTGNLVLGPGRTRYDKLLAVFEEGTRSVLKLSADFVPAEWIDRAVVMYGNEPGPLPVSSLRLVDSQREALGAHFAGMTPLAALAYGAPATS</sequence>
<gene>
    <name evidence="1" type="ORF">GTA51_14345</name>
</gene>
<keyword evidence="2" id="KW-1185">Reference proteome</keyword>
<dbReference type="AlphaFoldDB" id="A0A7C9MK21"/>
<reference evidence="1 2" key="1">
    <citation type="submission" date="2020-01" db="EMBL/GenBank/DDBJ databases">
        <title>Genome sequence of Desulfovibrio aerotolerans DSM 16695(T).</title>
        <authorList>
            <person name="Karnachuk O."/>
            <person name="Avakyan M."/>
            <person name="Mardanov A."/>
            <person name="Kadnikov V."/>
            <person name="Ravin N."/>
        </authorList>
    </citation>
    <scope>NUCLEOTIDE SEQUENCE [LARGE SCALE GENOMIC DNA]</scope>
    <source>
        <strain evidence="1 2">DSM 16695</strain>
    </source>
</reference>
<dbReference type="Proteomes" id="UP000482487">
    <property type="component" value="Unassembled WGS sequence"/>
</dbReference>
<organism evidence="1 2">
    <name type="scientific">Solidesulfovibrio aerotolerans</name>
    <dbReference type="NCBI Taxonomy" id="295255"/>
    <lineage>
        <taxon>Bacteria</taxon>
        <taxon>Pseudomonadati</taxon>
        <taxon>Thermodesulfobacteriota</taxon>
        <taxon>Desulfovibrionia</taxon>
        <taxon>Desulfovibrionales</taxon>
        <taxon>Desulfovibrionaceae</taxon>
        <taxon>Solidesulfovibrio</taxon>
    </lineage>
</organism>
<proteinExistence type="predicted"/>
<dbReference type="EMBL" id="WVUD01000029">
    <property type="protein sequence ID" value="MYL84308.1"/>
    <property type="molecule type" value="Genomic_DNA"/>
</dbReference>
<evidence type="ECO:0000313" key="2">
    <source>
        <dbReference type="Proteomes" id="UP000482487"/>
    </source>
</evidence>